<dbReference type="RefSeq" id="WP_218210176.1">
    <property type="nucleotide sequence ID" value="NZ_JABUMC010000030.1"/>
</dbReference>
<dbReference type="Proteomes" id="UP000732858">
    <property type="component" value="Unassembled WGS sequence"/>
</dbReference>
<accession>A0A949WH54</accession>
<gene>
    <name evidence="1" type="ORF">HT672_09330</name>
</gene>
<evidence type="ECO:0000313" key="1">
    <source>
        <dbReference type="EMBL" id="MBV6547469.1"/>
    </source>
</evidence>
<name>A0A949WH54_9PAST</name>
<feature type="non-terminal residue" evidence="1">
    <location>
        <position position="242"/>
    </location>
</feature>
<comment type="caution">
    <text evidence="1">The sequence shown here is derived from an EMBL/GenBank/DDBJ whole genome shotgun (WGS) entry which is preliminary data.</text>
</comment>
<dbReference type="EMBL" id="JABUMC010000030">
    <property type="protein sequence ID" value="MBV6547469.1"/>
    <property type="molecule type" value="Genomic_DNA"/>
</dbReference>
<evidence type="ECO:0000313" key="2">
    <source>
        <dbReference type="Proteomes" id="UP000732858"/>
    </source>
</evidence>
<protein>
    <submittedName>
        <fullName evidence="1">Uncharacterized protein</fullName>
    </submittedName>
</protein>
<dbReference type="AlphaFoldDB" id="A0A949WH54"/>
<organism evidence="1 2">
    <name type="scientific">Ursidibacter maritimus</name>
    <dbReference type="NCBI Taxonomy" id="1331689"/>
    <lineage>
        <taxon>Bacteria</taxon>
        <taxon>Pseudomonadati</taxon>
        <taxon>Pseudomonadota</taxon>
        <taxon>Gammaproteobacteria</taxon>
        <taxon>Pasteurellales</taxon>
        <taxon>Pasteurellaceae</taxon>
        <taxon>Ursidibacter</taxon>
    </lineage>
</organism>
<proteinExistence type="predicted"/>
<sequence>MWKKLPEANKLKYKTLISNFASLSEAFSQKSESVEETEGKYIVAPIVNSKFQETVFQKSFNATSEDIANTSYDASIKLDTGEKYLVGIKAFGIDAKDQKIAQFKSASSDWVNIIGKIRENAESCSCKEEINKINEPLYRALALKIAELRNKRLNSSKAQIKGFQGDESEIQAVYHVLMTTKKNELPKIFVGEIPYEPVDIDNIVIEGTTGKVENFKFNDGKHIYVSYTHLRAHESELHLVCR</sequence>
<reference evidence="1" key="1">
    <citation type="journal article" date="2021" name="Mol. Ecol.">
        <title>Polar bear-adapted Ursidibacter maritimus are remarkably conserved after generations in captivity.</title>
        <authorList>
            <person name="Espinosa-Gongora C."/>
            <person name="Hansen M.J."/>
            <person name="Bertelsen M.F."/>
            <person name="Bojesen A.M."/>
        </authorList>
    </citation>
    <scope>NUCLEOTIDE SEQUENCE</scope>
    <source>
        <strain evidence="1">Pb43105x</strain>
    </source>
</reference>